<comment type="subcellular location">
    <subcellularLocation>
        <location evidence="1">Cell membrane</location>
        <topology evidence="1">Single-pass membrane protein</topology>
    </subcellularLocation>
    <subcellularLocation>
        <location evidence="7">Cell membrane</location>
        <topology evidence="7">Single-pass type II membrane protein</topology>
    </subcellularLocation>
</comment>
<proteinExistence type="inferred from homology"/>
<comment type="similarity">
    <text evidence="2 7">Belongs to the ExbD/TolR family.</text>
</comment>
<dbReference type="AlphaFoldDB" id="A0A2T0VZJ3"/>
<evidence type="ECO:0000256" key="5">
    <source>
        <dbReference type="ARBA" id="ARBA00022989"/>
    </source>
</evidence>
<dbReference type="GO" id="GO:0015031">
    <property type="term" value="P:protein transport"/>
    <property type="evidence" value="ECO:0007669"/>
    <property type="project" value="UniProtKB-KW"/>
</dbReference>
<dbReference type="Pfam" id="PF02472">
    <property type="entry name" value="ExbD"/>
    <property type="match status" value="1"/>
</dbReference>
<evidence type="ECO:0000256" key="2">
    <source>
        <dbReference type="ARBA" id="ARBA00005811"/>
    </source>
</evidence>
<gene>
    <name evidence="8" type="ORF">CLV80_105281</name>
</gene>
<keyword evidence="5" id="KW-1133">Transmembrane helix</keyword>
<protein>
    <submittedName>
        <fullName evidence="8">Biopolymer transport protein ExbD</fullName>
    </submittedName>
</protein>
<accession>A0A2T0VZJ3</accession>
<comment type="caution">
    <text evidence="8">The sequence shown here is derived from an EMBL/GenBank/DDBJ whole genome shotgun (WGS) entry which is preliminary data.</text>
</comment>
<evidence type="ECO:0000256" key="7">
    <source>
        <dbReference type="RuleBase" id="RU003879"/>
    </source>
</evidence>
<evidence type="ECO:0000256" key="3">
    <source>
        <dbReference type="ARBA" id="ARBA00022475"/>
    </source>
</evidence>
<organism evidence="8 9">
    <name type="scientific">Yoonia maritima</name>
    <dbReference type="NCBI Taxonomy" id="1435347"/>
    <lineage>
        <taxon>Bacteria</taxon>
        <taxon>Pseudomonadati</taxon>
        <taxon>Pseudomonadota</taxon>
        <taxon>Alphaproteobacteria</taxon>
        <taxon>Rhodobacterales</taxon>
        <taxon>Paracoccaceae</taxon>
        <taxon>Yoonia</taxon>
    </lineage>
</organism>
<keyword evidence="7" id="KW-0813">Transport</keyword>
<reference evidence="8 9" key="1">
    <citation type="submission" date="2018-03" db="EMBL/GenBank/DDBJ databases">
        <title>Genomic Encyclopedia of Archaeal and Bacterial Type Strains, Phase II (KMG-II): from individual species to whole genera.</title>
        <authorList>
            <person name="Goeker M."/>
        </authorList>
    </citation>
    <scope>NUCLEOTIDE SEQUENCE [LARGE SCALE GENOMIC DNA]</scope>
    <source>
        <strain evidence="8 9">DSM 101533</strain>
    </source>
</reference>
<evidence type="ECO:0000313" key="8">
    <source>
        <dbReference type="EMBL" id="PRY77797.1"/>
    </source>
</evidence>
<dbReference type="PANTHER" id="PTHR30558">
    <property type="entry name" value="EXBD MEMBRANE COMPONENT OF PMF-DRIVEN MACROMOLECULE IMPORT SYSTEM"/>
    <property type="match status" value="1"/>
</dbReference>
<dbReference type="OrthoDB" id="7727005at2"/>
<evidence type="ECO:0000256" key="4">
    <source>
        <dbReference type="ARBA" id="ARBA00022692"/>
    </source>
</evidence>
<dbReference type="InterPro" id="IPR003400">
    <property type="entry name" value="ExbD"/>
</dbReference>
<evidence type="ECO:0000313" key="9">
    <source>
        <dbReference type="Proteomes" id="UP000238007"/>
    </source>
</evidence>
<keyword evidence="6" id="KW-0472">Membrane</keyword>
<dbReference type="EMBL" id="PVTP01000005">
    <property type="protein sequence ID" value="PRY77797.1"/>
    <property type="molecule type" value="Genomic_DNA"/>
</dbReference>
<keyword evidence="3" id="KW-1003">Cell membrane</keyword>
<sequence>MQRKKRKNRLSMTSLIDVIFLLLLFFMLSSTFSKFSEVPLPVGTAGTVASQTTPMFLRVTSDEISLNGETIALDGLPAALAGEPDAPTAAIVGLGPEVTAQRLTDVLAVVKTIPHLTLNVLVPA</sequence>
<dbReference type="Proteomes" id="UP000238007">
    <property type="component" value="Unassembled WGS sequence"/>
</dbReference>
<keyword evidence="9" id="KW-1185">Reference proteome</keyword>
<dbReference type="GO" id="GO:0005886">
    <property type="term" value="C:plasma membrane"/>
    <property type="evidence" value="ECO:0007669"/>
    <property type="project" value="UniProtKB-SubCell"/>
</dbReference>
<dbReference type="PANTHER" id="PTHR30558:SF3">
    <property type="entry name" value="BIOPOLYMER TRANSPORT PROTEIN EXBD-RELATED"/>
    <property type="match status" value="1"/>
</dbReference>
<keyword evidence="4 7" id="KW-0812">Transmembrane</keyword>
<dbReference type="RefSeq" id="WP_106357537.1">
    <property type="nucleotide sequence ID" value="NZ_PVTP01000005.1"/>
</dbReference>
<evidence type="ECO:0000256" key="1">
    <source>
        <dbReference type="ARBA" id="ARBA00004162"/>
    </source>
</evidence>
<dbReference type="GO" id="GO:0022857">
    <property type="term" value="F:transmembrane transporter activity"/>
    <property type="evidence" value="ECO:0007669"/>
    <property type="project" value="InterPro"/>
</dbReference>
<name>A0A2T0VZJ3_9RHOB</name>
<evidence type="ECO:0000256" key="6">
    <source>
        <dbReference type="ARBA" id="ARBA00023136"/>
    </source>
</evidence>
<keyword evidence="7" id="KW-0653">Protein transport</keyword>